<dbReference type="PANTHER" id="PTHR11748:SF103">
    <property type="entry name" value="GLYCOLATE OXIDASE SUBUNIT GLCE"/>
    <property type="match status" value="1"/>
</dbReference>
<proteinExistence type="predicted"/>
<dbReference type="Gene3D" id="3.30.465.10">
    <property type="match status" value="1"/>
</dbReference>
<evidence type="ECO:0000259" key="1">
    <source>
        <dbReference type="PROSITE" id="PS51387"/>
    </source>
</evidence>
<dbReference type="InterPro" id="IPR016169">
    <property type="entry name" value="FAD-bd_PCMH_sub2"/>
</dbReference>
<reference evidence="2" key="1">
    <citation type="submission" date="2018-05" db="EMBL/GenBank/DDBJ databases">
        <authorList>
            <person name="Lanie J.A."/>
            <person name="Ng W.-L."/>
            <person name="Kazmierczak K.M."/>
            <person name="Andrzejewski T.M."/>
            <person name="Davidsen T.M."/>
            <person name="Wayne K.J."/>
            <person name="Tettelin H."/>
            <person name="Glass J.I."/>
            <person name="Rusch D."/>
            <person name="Podicherti R."/>
            <person name="Tsui H.-C.T."/>
            <person name="Winkler M.E."/>
        </authorList>
    </citation>
    <scope>NUCLEOTIDE SEQUENCE</scope>
</reference>
<name>A0A381TNL7_9ZZZZ</name>
<gene>
    <name evidence="2" type="ORF">METZ01_LOCUS70526</name>
</gene>
<dbReference type="PANTHER" id="PTHR11748">
    <property type="entry name" value="D-LACTATE DEHYDROGENASE"/>
    <property type="match status" value="1"/>
</dbReference>
<protein>
    <recommendedName>
        <fullName evidence="1">FAD-binding PCMH-type domain-containing protein</fullName>
    </recommendedName>
</protein>
<dbReference type="Pfam" id="PF01565">
    <property type="entry name" value="FAD_binding_4"/>
    <property type="match status" value="1"/>
</dbReference>
<dbReference type="AlphaFoldDB" id="A0A381TNL7"/>
<organism evidence="2">
    <name type="scientific">marine metagenome</name>
    <dbReference type="NCBI Taxonomy" id="408172"/>
    <lineage>
        <taxon>unclassified sequences</taxon>
        <taxon>metagenomes</taxon>
        <taxon>ecological metagenomes</taxon>
    </lineage>
</organism>
<dbReference type="InterPro" id="IPR006094">
    <property type="entry name" value="Oxid_FAD_bind_N"/>
</dbReference>
<dbReference type="InterPro" id="IPR016166">
    <property type="entry name" value="FAD-bd_PCMH"/>
</dbReference>
<feature type="domain" description="FAD-binding PCMH-type" evidence="1">
    <location>
        <begin position="1"/>
        <end position="158"/>
    </location>
</feature>
<sequence>MEAFRGTVGISGPVCVRGGGTRWGLGGGAAGAREVSAPLGILALEPAEMTVKVGAGTLLADLADTLADHGQEVGIDGPPGSTVGGALAVGRGPLRRRRVGAVADVLLQADCVGADGATFTAGGPTVKNVTGYDLCRLLVGSLGTLALLGVVILRTRPLPARVVWMGGEVEPGLVLRETYRPACVLWDGARTSVLLEGHAEDLERTAGRLARLGMAGMDPPDLPVGRGRWTGHLPSGGVLEVGTGVVHQPLEGAPPTVDDGVRALGARMKASFDPTGRLNPGRDPYGAVA</sequence>
<dbReference type="SUPFAM" id="SSF56176">
    <property type="entry name" value="FAD-binding/transporter-associated domain-like"/>
    <property type="match status" value="1"/>
</dbReference>
<dbReference type="EMBL" id="UINC01004900">
    <property type="protein sequence ID" value="SVA17672.1"/>
    <property type="molecule type" value="Genomic_DNA"/>
</dbReference>
<evidence type="ECO:0000313" key="2">
    <source>
        <dbReference type="EMBL" id="SVA17672.1"/>
    </source>
</evidence>
<dbReference type="GO" id="GO:0071949">
    <property type="term" value="F:FAD binding"/>
    <property type="evidence" value="ECO:0007669"/>
    <property type="project" value="InterPro"/>
</dbReference>
<dbReference type="PROSITE" id="PS51387">
    <property type="entry name" value="FAD_PCMH"/>
    <property type="match status" value="1"/>
</dbReference>
<accession>A0A381TNL7</accession>
<dbReference type="InterPro" id="IPR036318">
    <property type="entry name" value="FAD-bd_PCMH-like_sf"/>
</dbReference>